<dbReference type="EMBL" id="JFHK01000022">
    <property type="protein sequence ID" value="OAA28479.1"/>
    <property type="molecule type" value="Genomic_DNA"/>
</dbReference>
<protein>
    <recommendedName>
        <fullName evidence="4">YggT family protein</fullName>
    </recommendedName>
</protein>
<dbReference type="Pfam" id="PF02325">
    <property type="entry name" value="CCB3_YggT"/>
    <property type="match status" value="1"/>
</dbReference>
<dbReference type="AlphaFoldDB" id="A0A176JXM4"/>
<feature type="transmembrane region" description="Helical" evidence="1">
    <location>
        <begin position="61"/>
        <end position="84"/>
    </location>
</feature>
<feature type="transmembrane region" description="Helical" evidence="1">
    <location>
        <begin position="7"/>
        <end position="28"/>
    </location>
</feature>
<keyword evidence="1" id="KW-0472">Membrane</keyword>
<sequence length="100" mass="11113">MFVLSNLIYALAVIARIIVELEIFAVILSAVFSWIAPGVYSSVRIFFQVLGDFIMKPLKKVFPGLVVGGVDLSPVIAVLILVFIDQFLINTLFDIARNLR</sequence>
<dbReference type="RefSeq" id="WP_068348629.1">
    <property type="nucleotide sequence ID" value="NZ_JFHK01000022.1"/>
</dbReference>
<organism evidence="2 3">
    <name type="scientific">Kosmotoga arenicorallina S304</name>
    <dbReference type="NCBI Taxonomy" id="1453497"/>
    <lineage>
        <taxon>Bacteria</taxon>
        <taxon>Thermotogati</taxon>
        <taxon>Thermotogota</taxon>
        <taxon>Thermotogae</taxon>
        <taxon>Kosmotogales</taxon>
        <taxon>Kosmotogaceae</taxon>
        <taxon>Kosmotoga</taxon>
    </lineage>
</organism>
<gene>
    <name evidence="2" type="ORF">AT15_04565</name>
</gene>
<accession>A0A176JXM4</accession>
<proteinExistence type="predicted"/>
<evidence type="ECO:0000313" key="2">
    <source>
        <dbReference type="EMBL" id="OAA28479.1"/>
    </source>
</evidence>
<dbReference type="OrthoDB" id="47652at2"/>
<reference evidence="2 3" key="1">
    <citation type="submission" date="2014-02" db="EMBL/GenBank/DDBJ databases">
        <title>Kosmotoga genome sequencing.</title>
        <authorList>
            <person name="Pollo S.M."/>
            <person name="Charchuk R."/>
            <person name="Nesbo C.L."/>
        </authorList>
    </citation>
    <scope>NUCLEOTIDE SEQUENCE [LARGE SCALE GENOMIC DNA]</scope>
    <source>
        <strain evidence="2 3">S304</strain>
    </source>
</reference>
<dbReference type="Proteomes" id="UP000077339">
    <property type="component" value="Unassembled WGS sequence"/>
</dbReference>
<keyword evidence="3" id="KW-1185">Reference proteome</keyword>
<keyword evidence="1" id="KW-1133">Transmembrane helix</keyword>
<evidence type="ECO:0008006" key="4">
    <source>
        <dbReference type="Google" id="ProtNLM"/>
    </source>
</evidence>
<keyword evidence="1" id="KW-0812">Transmembrane</keyword>
<dbReference type="InterPro" id="IPR003425">
    <property type="entry name" value="CCB3/YggT"/>
</dbReference>
<evidence type="ECO:0000313" key="3">
    <source>
        <dbReference type="Proteomes" id="UP000077339"/>
    </source>
</evidence>
<dbReference type="STRING" id="1453497.AT15_04565"/>
<name>A0A176JXM4_9BACT</name>
<dbReference type="GO" id="GO:0016020">
    <property type="term" value="C:membrane"/>
    <property type="evidence" value="ECO:0007669"/>
    <property type="project" value="InterPro"/>
</dbReference>
<evidence type="ECO:0000256" key="1">
    <source>
        <dbReference type="SAM" id="Phobius"/>
    </source>
</evidence>
<dbReference type="PATRIC" id="fig|1453497.3.peg.908"/>
<comment type="caution">
    <text evidence="2">The sequence shown here is derived from an EMBL/GenBank/DDBJ whole genome shotgun (WGS) entry which is preliminary data.</text>
</comment>